<protein>
    <submittedName>
        <fullName evidence="3">Lipoprotein, hypothetical</fullName>
    </submittedName>
</protein>
<evidence type="ECO:0000313" key="4">
    <source>
        <dbReference type="Proteomes" id="UP000001302"/>
    </source>
</evidence>
<dbReference type="InterPro" id="IPR005586">
    <property type="entry name" value="ABC_trans_aux"/>
</dbReference>
<evidence type="ECO:0000313" key="3">
    <source>
        <dbReference type="EMBL" id="ADM08272.1"/>
    </source>
</evidence>
<sequence length="215" mass="23201">MIIVFVNRFLLFPAAAAALAGCVSILPDAADLPPRVTLDVDIPVEMTSRPIDATLVIADPDAEAVLNTFNVAVKTAPYQFEYLDGSEWTDRVPVLFRTYLERRFENVGALTAVGDRSDLPVGADFELKTDLRAFYLDRTVSPEAARLSFGARLVDAQGGTLGTRIIDRTIPIEGRGREGAVEALNRVAIDASDDVISWSLDLIAEAVGAAPARVQ</sequence>
<organism evidence="3 4">
    <name type="scientific">Parvularcula bermudensis (strain ATCC BAA-594 / HTCC2503 / KCTC 12087)</name>
    <dbReference type="NCBI Taxonomy" id="314260"/>
    <lineage>
        <taxon>Bacteria</taxon>
        <taxon>Pseudomonadati</taxon>
        <taxon>Pseudomonadota</taxon>
        <taxon>Alphaproteobacteria</taxon>
        <taxon>Parvularculales</taxon>
        <taxon>Parvularculaceae</taxon>
        <taxon>Parvularcula</taxon>
    </lineage>
</organism>
<reference evidence="3 4" key="2">
    <citation type="journal article" date="2011" name="J. Bacteriol.">
        <title>Complete genome sequence of strain HTCC2503T of Parvularcula bermudensis, the type species of the order "Parvularculales" in the class Alphaproteobacteria.</title>
        <authorList>
            <person name="Oh H.M."/>
            <person name="Kang I."/>
            <person name="Vergin K.L."/>
            <person name="Kang D."/>
            <person name="Rhee K.H."/>
            <person name="Giovannoni S.J."/>
            <person name="Cho J.C."/>
        </authorList>
    </citation>
    <scope>NUCLEOTIDE SEQUENCE [LARGE SCALE GENOMIC DNA]</scope>
    <source>
        <strain evidence="4">ATCC BAA-594 / HTCC2503 / KCTC 12087</strain>
    </source>
</reference>
<keyword evidence="1" id="KW-0732">Signal</keyword>
<feature type="chain" id="PRO_5003140501" evidence="1">
    <location>
        <begin position="21"/>
        <end position="215"/>
    </location>
</feature>
<dbReference type="STRING" id="314260.PB2503_00957"/>
<accession>E0TB68</accession>
<keyword evidence="3" id="KW-0449">Lipoprotein</keyword>
<evidence type="ECO:0000259" key="2">
    <source>
        <dbReference type="Pfam" id="PF03886"/>
    </source>
</evidence>
<dbReference type="AlphaFoldDB" id="E0TB68"/>
<proteinExistence type="predicted"/>
<reference evidence="4" key="1">
    <citation type="submission" date="2010-08" db="EMBL/GenBank/DDBJ databases">
        <title>Genome sequence of Parvularcula bermudensis HTCC2503.</title>
        <authorList>
            <person name="Kang D.-M."/>
            <person name="Oh H.-M."/>
            <person name="Cho J.-C."/>
        </authorList>
    </citation>
    <scope>NUCLEOTIDE SEQUENCE [LARGE SCALE GENOMIC DNA]</scope>
    <source>
        <strain evidence="4">ATCC BAA-594 / HTCC2503 / KCTC 12087</strain>
    </source>
</reference>
<dbReference type="HOGENOM" id="CLU_093163_1_0_5"/>
<dbReference type="Gene3D" id="3.40.50.10610">
    <property type="entry name" value="ABC-type transport auxiliary lipoprotein component"/>
    <property type="match status" value="1"/>
</dbReference>
<keyword evidence="4" id="KW-1185">Reference proteome</keyword>
<dbReference type="SUPFAM" id="SSF159594">
    <property type="entry name" value="XCC0632-like"/>
    <property type="match status" value="1"/>
</dbReference>
<dbReference type="eggNOG" id="COG3218">
    <property type="taxonomic scope" value="Bacteria"/>
</dbReference>
<feature type="signal peptide" evidence="1">
    <location>
        <begin position="1"/>
        <end position="20"/>
    </location>
</feature>
<evidence type="ECO:0000256" key="1">
    <source>
        <dbReference type="SAM" id="SignalP"/>
    </source>
</evidence>
<dbReference type="Proteomes" id="UP000001302">
    <property type="component" value="Chromosome"/>
</dbReference>
<gene>
    <name evidence="3" type="ordered locus">PB2503_00957</name>
</gene>
<name>E0TB68_PARBH</name>
<dbReference type="Pfam" id="PF03886">
    <property type="entry name" value="ABC_trans_aux"/>
    <property type="match status" value="1"/>
</dbReference>
<dbReference type="KEGG" id="pbr:PB2503_00957"/>
<dbReference type="EMBL" id="CP002156">
    <property type="protein sequence ID" value="ADM08272.1"/>
    <property type="molecule type" value="Genomic_DNA"/>
</dbReference>
<feature type="domain" description="ABC-type transport auxiliary lipoprotein component" evidence="2">
    <location>
        <begin position="51"/>
        <end position="188"/>
    </location>
</feature>